<keyword evidence="1" id="KW-1133">Transmembrane helix</keyword>
<evidence type="ECO:0000256" key="1">
    <source>
        <dbReference type="SAM" id="Phobius"/>
    </source>
</evidence>
<reference evidence="2" key="1">
    <citation type="submission" date="2018-02" db="EMBL/GenBank/DDBJ databases">
        <title>Rhizophora mucronata_Transcriptome.</title>
        <authorList>
            <person name="Meera S.P."/>
            <person name="Sreeshan A."/>
            <person name="Augustine A."/>
        </authorList>
    </citation>
    <scope>NUCLEOTIDE SEQUENCE</scope>
    <source>
        <tissue evidence="2">Leaf</tissue>
    </source>
</reference>
<proteinExistence type="predicted"/>
<dbReference type="AlphaFoldDB" id="A0A2P2NSL8"/>
<protein>
    <submittedName>
        <fullName evidence="2">Uncharacterized protein</fullName>
    </submittedName>
</protein>
<feature type="transmembrane region" description="Helical" evidence="1">
    <location>
        <begin position="26"/>
        <end position="56"/>
    </location>
</feature>
<keyword evidence="1" id="KW-0812">Transmembrane</keyword>
<dbReference type="EMBL" id="GGEC01065014">
    <property type="protein sequence ID" value="MBX45498.1"/>
    <property type="molecule type" value="Transcribed_RNA"/>
</dbReference>
<name>A0A2P2NSL8_RHIMU</name>
<keyword evidence="1" id="KW-0472">Membrane</keyword>
<organism evidence="2">
    <name type="scientific">Rhizophora mucronata</name>
    <name type="common">Asiatic mangrove</name>
    <dbReference type="NCBI Taxonomy" id="61149"/>
    <lineage>
        <taxon>Eukaryota</taxon>
        <taxon>Viridiplantae</taxon>
        <taxon>Streptophyta</taxon>
        <taxon>Embryophyta</taxon>
        <taxon>Tracheophyta</taxon>
        <taxon>Spermatophyta</taxon>
        <taxon>Magnoliopsida</taxon>
        <taxon>eudicotyledons</taxon>
        <taxon>Gunneridae</taxon>
        <taxon>Pentapetalae</taxon>
        <taxon>rosids</taxon>
        <taxon>fabids</taxon>
        <taxon>Malpighiales</taxon>
        <taxon>Rhizophoraceae</taxon>
        <taxon>Rhizophora</taxon>
    </lineage>
</organism>
<accession>A0A2P2NSL8</accession>
<evidence type="ECO:0000313" key="2">
    <source>
        <dbReference type="EMBL" id="MBX45498.1"/>
    </source>
</evidence>
<sequence>MFELIRLPNGVLGPWFQGSSRPIVSAYLFLLCMHFILYLISGYLMLVFLLIAYSFVS</sequence>